<protein>
    <submittedName>
        <fullName evidence="1">Uncharacterized protein</fullName>
    </submittedName>
</protein>
<dbReference type="NCBIfam" id="NF047389">
    <property type="entry name" value="ATPase_Sll1717"/>
    <property type="match status" value="1"/>
</dbReference>
<dbReference type="InterPro" id="IPR059206">
    <property type="entry name" value="Sll1717-like"/>
</dbReference>
<keyword evidence="2" id="KW-1185">Reference proteome</keyword>
<comment type="caution">
    <text evidence="1">The sequence shown here is derived from an EMBL/GenBank/DDBJ whole genome shotgun (WGS) entry which is preliminary data.</text>
</comment>
<name>A0A6A0BCQ2_9LACT</name>
<evidence type="ECO:0000313" key="2">
    <source>
        <dbReference type="Proteomes" id="UP000480303"/>
    </source>
</evidence>
<dbReference type="AlphaFoldDB" id="A0A6A0BCQ2"/>
<gene>
    <name evidence="1" type="ORF">Hs30E_09760</name>
</gene>
<dbReference type="Proteomes" id="UP000480303">
    <property type="component" value="Unassembled WGS sequence"/>
</dbReference>
<dbReference type="RefSeq" id="WP_172208477.1">
    <property type="nucleotide sequence ID" value="NZ_BLLI01000023.1"/>
</dbReference>
<sequence length="494" mass="57702">MNEKIDFNDCQIEQLFGTLAAEDDEVGKFESYFLKTDVYNQIHNDMKLRILVAQKGVGKSAVFKKSFLEDEKECQLSLWVRPDDIADIAKTSNKKDTLELIKLWKQGLDELIIRKVLGNFDLDFENANVNSLAKKSVKIAQKIADILKAVKDRVDIDEVKKEIANTYLKSSSVKVKIYIDDLDRAWEGSRENVARISALLNAVRDMSNESQNLAFRVSLRSDVFSLVQVADESMDKIGTNVIWLGWTQHELLAMLVKRVQLYFGNTIPEEKLLAMHQDEMTEYLEKIMELRFKGSGKWHNEPIRRILLTLIRKRPRDLINLCTYGARTANKQKHKVIMTEDWEENFEKYSQDRFKDTINEHKYELKNIEKLMLGMKPTTSEIDKRRTGKLFVYSKEKLMTKMNNIISSGDYRFSYKSEKATADELIGFLYKINFIIARKVLENGYIDRKYHEENNYLVGISGIDYGYEWEIHPAFRKVLYPRQKNIFDLIDVSE</sequence>
<organism evidence="1 2">
    <name type="scientific">Pseudolactococcus hodotermopsidis</name>
    <dbReference type="NCBI Taxonomy" id="2709157"/>
    <lineage>
        <taxon>Bacteria</taxon>
        <taxon>Bacillati</taxon>
        <taxon>Bacillota</taxon>
        <taxon>Bacilli</taxon>
        <taxon>Lactobacillales</taxon>
        <taxon>Streptococcaceae</taxon>
        <taxon>Pseudolactococcus</taxon>
    </lineage>
</organism>
<dbReference type="EMBL" id="BLLI01000023">
    <property type="protein sequence ID" value="GFH42425.1"/>
    <property type="molecule type" value="Genomic_DNA"/>
</dbReference>
<proteinExistence type="predicted"/>
<reference evidence="1 2" key="1">
    <citation type="submission" date="2020-02" db="EMBL/GenBank/DDBJ databases">
        <title>Draft genome sequence of Lactococcus sp. Hs30E4-3.</title>
        <authorList>
            <person name="Noda S."/>
            <person name="Yuki M."/>
            <person name="Ohkuma M."/>
        </authorList>
    </citation>
    <scope>NUCLEOTIDE SEQUENCE [LARGE SCALE GENOMIC DNA]</scope>
    <source>
        <strain evidence="1 2">Hs30E4-3</strain>
    </source>
</reference>
<accession>A0A6A0BCQ2</accession>
<evidence type="ECO:0000313" key="1">
    <source>
        <dbReference type="EMBL" id="GFH42425.1"/>
    </source>
</evidence>